<evidence type="ECO:0000256" key="1">
    <source>
        <dbReference type="ARBA" id="ARBA00006725"/>
    </source>
</evidence>
<dbReference type="EMBL" id="JAEAOA010000970">
    <property type="protein sequence ID" value="KAK3604457.1"/>
    <property type="molecule type" value="Genomic_DNA"/>
</dbReference>
<dbReference type="InterPro" id="IPR026716">
    <property type="entry name" value="PBIR1/2/3"/>
</dbReference>
<feature type="compositionally biased region" description="Polar residues" evidence="2">
    <location>
        <begin position="21"/>
        <end position="30"/>
    </location>
</feature>
<reference evidence="3" key="1">
    <citation type="journal article" date="2021" name="Genome Biol. Evol.">
        <title>A High-Quality Reference Genome for a Parasitic Bivalve with Doubly Uniparental Inheritance (Bivalvia: Unionida).</title>
        <authorList>
            <person name="Smith C.H."/>
        </authorList>
    </citation>
    <scope>NUCLEOTIDE SEQUENCE</scope>
    <source>
        <strain evidence="3">CHS0354</strain>
    </source>
</reference>
<evidence type="ECO:0008006" key="5">
    <source>
        <dbReference type="Google" id="ProtNLM"/>
    </source>
</evidence>
<comment type="caution">
    <text evidence="3">The sequence shown here is derived from an EMBL/GenBank/DDBJ whole genome shotgun (WGS) entry which is preliminary data.</text>
</comment>
<feature type="compositionally biased region" description="Polar residues" evidence="2">
    <location>
        <begin position="295"/>
        <end position="307"/>
    </location>
</feature>
<reference evidence="3" key="2">
    <citation type="journal article" date="2021" name="Genome Biol. Evol.">
        <title>Developing a high-quality reference genome for a parasitic bivalve with doubly uniparental inheritance (Bivalvia: Unionida).</title>
        <authorList>
            <person name="Smith C.H."/>
        </authorList>
    </citation>
    <scope>NUCLEOTIDE SEQUENCE</scope>
    <source>
        <strain evidence="3">CHS0354</strain>
        <tissue evidence="3">Mantle</tissue>
    </source>
</reference>
<proteinExistence type="inferred from homology"/>
<dbReference type="Proteomes" id="UP001195483">
    <property type="component" value="Unassembled WGS sequence"/>
</dbReference>
<dbReference type="PANTHER" id="PTHR22227">
    <property type="entry name" value="FAMILY WITH SEQUENCE SIMILARITY 122B ISOFORM X1"/>
    <property type="match status" value="1"/>
</dbReference>
<sequence length="352" mass="38289">MEVDIDAPSSSTPVHGHGHSHSLNVGGTLKRSNSAPMINVLVASTSSSEISPPLRPLDSQRCRRFSSSSMNVHGLAMTPVKVPDRIYQLKQEESHIADRETAREREVRSAIEITSSVEEFSLVSIVDHEPMSAEQVPRRPRSFSESLHIFTSPVMIAGAQSPTRVGKCFSPSMQIPVKNNSFTPSPSPSPTRKTFVRSISPICSFRPGQHGKRKLESDGDNRFDYMSPPKKFQTGPSTPERLIPHPLAHSVSSNSLEGSSPDQTVPPDGVMQEMRTSSRPMPHMFGFMPLRDSQDMQTTDSETSDIAESTDMSESTESTSGMLHCSGNNSGLLHSSASPSSGAFSHIKPGHL</sequence>
<dbReference type="PANTHER" id="PTHR22227:SF6">
    <property type="entry name" value="FAMILY WITH SEQUENCE SIMILARITY 122B ISOFORM X1"/>
    <property type="match status" value="1"/>
</dbReference>
<dbReference type="AlphaFoldDB" id="A0AAE0W8M4"/>
<reference evidence="3" key="3">
    <citation type="submission" date="2023-05" db="EMBL/GenBank/DDBJ databases">
        <authorList>
            <person name="Smith C.H."/>
        </authorList>
    </citation>
    <scope>NUCLEOTIDE SEQUENCE</scope>
    <source>
        <strain evidence="3">CHS0354</strain>
        <tissue evidence="3">Mantle</tissue>
    </source>
</reference>
<feature type="region of interest" description="Disordered" evidence="2">
    <location>
        <begin position="202"/>
        <end position="245"/>
    </location>
</feature>
<feature type="region of interest" description="Disordered" evidence="2">
    <location>
        <begin position="1"/>
        <end position="30"/>
    </location>
</feature>
<name>A0AAE0W8M4_9BIVA</name>
<gene>
    <name evidence="3" type="ORF">CHS0354_015631</name>
</gene>
<evidence type="ECO:0000313" key="3">
    <source>
        <dbReference type="EMBL" id="KAK3604457.1"/>
    </source>
</evidence>
<feature type="compositionally biased region" description="Low complexity" evidence="2">
    <location>
        <begin position="309"/>
        <end position="320"/>
    </location>
</feature>
<comment type="similarity">
    <text evidence="1">Belongs to the FAM122 family.</text>
</comment>
<organism evidence="3 4">
    <name type="scientific">Potamilus streckersoni</name>
    <dbReference type="NCBI Taxonomy" id="2493646"/>
    <lineage>
        <taxon>Eukaryota</taxon>
        <taxon>Metazoa</taxon>
        <taxon>Spiralia</taxon>
        <taxon>Lophotrochozoa</taxon>
        <taxon>Mollusca</taxon>
        <taxon>Bivalvia</taxon>
        <taxon>Autobranchia</taxon>
        <taxon>Heteroconchia</taxon>
        <taxon>Palaeoheterodonta</taxon>
        <taxon>Unionida</taxon>
        <taxon>Unionoidea</taxon>
        <taxon>Unionidae</taxon>
        <taxon>Ambleminae</taxon>
        <taxon>Lampsilini</taxon>
        <taxon>Potamilus</taxon>
    </lineage>
</organism>
<feature type="region of interest" description="Disordered" evidence="2">
    <location>
        <begin position="293"/>
        <end position="352"/>
    </location>
</feature>
<evidence type="ECO:0000313" key="4">
    <source>
        <dbReference type="Proteomes" id="UP001195483"/>
    </source>
</evidence>
<keyword evidence="4" id="KW-1185">Reference proteome</keyword>
<dbReference type="GO" id="GO:0004865">
    <property type="term" value="F:protein serine/threonine phosphatase inhibitor activity"/>
    <property type="evidence" value="ECO:0007669"/>
    <property type="project" value="InterPro"/>
</dbReference>
<accession>A0AAE0W8M4</accession>
<evidence type="ECO:0000256" key="2">
    <source>
        <dbReference type="SAM" id="MobiDB-lite"/>
    </source>
</evidence>
<feature type="region of interest" description="Disordered" evidence="2">
    <location>
        <begin position="250"/>
        <end position="269"/>
    </location>
</feature>
<feature type="compositionally biased region" description="Polar residues" evidence="2">
    <location>
        <begin position="250"/>
        <end position="263"/>
    </location>
</feature>
<feature type="compositionally biased region" description="Basic and acidic residues" evidence="2">
    <location>
        <begin position="214"/>
        <end position="223"/>
    </location>
</feature>
<protein>
    <recommendedName>
        <fullName evidence="5">Protein FAM122A</fullName>
    </recommendedName>
</protein>
<feature type="compositionally biased region" description="Low complexity" evidence="2">
    <location>
        <begin position="330"/>
        <end position="346"/>
    </location>
</feature>